<reference evidence="2 3" key="1">
    <citation type="journal article" date="2018" name="Front. Plant Sci.">
        <title>Red Clover (Trifolium pratense) and Zigzag Clover (T. medium) - A Picture of Genomic Similarities and Differences.</title>
        <authorList>
            <person name="Dluhosova J."/>
            <person name="Istvanek J."/>
            <person name="Nedelnik J."/>
            <person name="Repkova J."/>
        </authorList>
    </citation>
    <scope>NUCLEOTIDE SEQUENCE [LARGE SCALE GENOMIC DNA]</scope>
    <source>
        <strain evidence="3">cv. 10/8</strain>
        <tissue evidence="2">Leaf</tissue>
    </source>
</reference>
<protein>
    <submittedName>
        <fullName evidence="2">Gag-pol polyprotein</fullName>
    </submittedName>
</protein>
<evidence type="ECO:0000313" key="3">
    <source>
        <dbReference type="Proteomes" id="UP000265520"/>
    </source>
</evidence>
<name>A0A392P2M5_9FABA</name>
<dbReference type="PANTHER" id="PTHR35317:SF28">
    <property type="entry name" value="ZINC FINGER, CCHC-TYPE, RIBONUCLEASE H-LIKE DOMAIN, GAG-PRE-INTEGRASE DOMAIN PROTEIN-RELATED"/>
    <property type="match status" value="1"/>
</dbReference>
<evidence type="ECO:0000256" key="1">
    <source>
        <dbReference type="SAM" id="MobiDB-lite"/>
    </source>
</evidence>
<dbReference type="EMBL" id="LXQA010061420">
    <property type="protein sequence ID" value="MCI06303.1"/>
    <property type="molecule type" value="Genomic_DNA"/>
</dbReference>
<feature type="compositionally biased region" description="Basic and acidic residues" evidence="1">
    <location>
        <begin position="251"/>
        <end position="262"/>
    </location>
</feature>
<feature type="compositionally biased region" description="Polar residues" evidence="1">
    <location>
        <begin position="233"/>
        <end position="248"/>
    </location>
</feature>
<feature type="region of interest" description="Disordered" evidence="1">
    <location>
        <begin position="224"/>
        <end position="262"/>
    </location>
</feature>
<organism evidence="2 3">
    <name type="scientific">Trifolium medium</name>
    <dbReference type="NCBI Taxonomy" id="97028"/>
    <lineage>
        <taxon>Eukaryota</taxon>
        <taxon>Viridiplantae</taxon>
        <taxon>Streptophyta</taxon>
        <taxon>Embryophyta</taxon>
        <taxon>Tracheophyta</taxon>
        <taxon>Spermatophyta</taxon>
        <taxon>Magnoliopsida</taxon>
        <taxon>eudicotyledons</taxon>
        <taxon>Gunneridae</taxon>
        <taxon>Pentapetalae</taxon>
        <taxon>rosids</taxon>
        <taxon>fabids</taxon>
        <taxon>Fabales</taxon>
        <taxon>Fabaceae</taxon>
        <taxon>Papilionoideae</taxon>
        <taxon>50 kb inversion clade</taxon>
        <taxon>NPAAA clade</taxon>
        <taxon>Hologalegina</taxon>
        <taxon>IRL clade</taxon>
        <taxon>Trifolieae</taxon>
        <taxon>Trifolium</taxon>
    </lineage>
</organism>
<accession>A0A392P2M5</accession>
<dbReference type="Proteomes" id="UP000265520">
    <property type="component" value="Unassembled WGS sequence"/>
</dbReference>
<keyword evidence="3" id="KW-1185">Reference proteome</keyword>
<comment type="caution">
    <text evidence="2">The sequence shown here is derived from an EMBL/GenBank/DDBJ whole genome shotgun (WGS) entry which is preliminary data.</text>
</comment>
<dbReference type="AlphaFoldDB" id="A0A392P2M5"/>
<sequence>WKAVLKGWEHPRIKDANGADTKELKPEEDWTTAVDTAALGNSKALNALFNGVDQHMFKLIKKCIVAKDAWEILKTTHEGTAKVKISRLQMLTRKFENLSMKEDESIHDFYMTVMEYVNNFDILGEKLDDEKLVRKILRSLTKKFDMKVTAIEEAHDITKMKVDELIGSLQTYESAQNEKLEKKNKSIAFMSNTDEDELDFDVDSSDSISEAIVLLGRQFNKVLKRMDRRPKTNGRNFTPDTNRSGGTQRKTKPDEKTSQNKGIQCHECEGYVMTSRQM</sequence>
<proteinExistence type="predicted"/>
<dbReference type="PANTHER" id="PTHR35317">
    <property type="entry name" value="OS04G0629600 PROTEIN"/>
    <property type="match status" value="1"/>
</dbReference>
<dbReference type="Pfam" id="PF14223">
    <property type="entry name" value="Retrotran_gag_2"/>
    <property type="match status" value="1"/>
</dbReference>
<evidence type="ECO:0000313" key="2">
    <source>
        <dbReference type="EMBL" id="MCI06303.1"/>
    </source>
</evidence>
<feature type="non-terminal residue" evidence="2">
    <location>
        <position position="1"/>
    </location>
</feature>